<organism evidence="5 6">
    <name type="scientific">Delftia acidovorans</name>
    <name type="common">Pseudomonas acidovorans</name>
    <name type="synonym">Comamonas acidovorans</name>
    <dbReference type="NCBI Taxonomy" id="80866"/>
    <lineage>
        <taxon>Bacteria</taxon>
        <taxon>Pseudomonadati</taxon>
        <taxon>Pseudomonadota</taxon>
        <taxon>Betaproteobacteria</taxon>
        <taxon>Burkholderiales</taxon>
        <taxon>Comamonadaceae</taxon>
        <taxon>Delftia</taxon>
    </lineage>
</organism>
<dbReference type="RefSeq" id="WP_183021974.1">
    <property type="nucleotide sequence ID" value="NZ_CP065668.1"/>
</dbReference>
<dbReference type="PANTHER" id="PTHR47893">
    <property type="entry name" value="REGULATORY PROTEIN PCHR"/>
    <property type="match status" value="1"/>
</dbReference>
<dbReference type="GO" id="GO:0043565">
    <property type="term" value="F:sequence-specific DNA binding"/>
    <property type="evidence" value="ECO:0007669"/>
    <property type="project" value="InterPro"/>
</dbReference>
<evidence type="ECO:0000313" key="5">
    <source>
        <dbReference type="EMBL" id="QPS09036.1"/>
    </source>
</evidence>
<dbReference type="PANTHER" id="PTHR47893:SF1">
    <property type="entry name" value="REGULATORY PROTEIN PCHR"/>
    <property type="match status" value="1"/>
</dbReference>
<dbReference type="InterPro" id="IPR009057">
    <property type="entry name" value="Homeodomain-like_sf"/>
</dbReference>
<evidence type="ECO:0000256" key="3">
    <source>
        <dbReference type="ARBA" id="ARBA00023163"/>
    </source>
</evidence>
<dbReference type="PROSITE" id="PS01124">
    <property type="entry name" value="HTH_ARAC_FAMILY_2"/>
    <property type="match status" value="1"/>
</dbReference>
<dbReference type="PROSITE" id="PS00041">
    <property type="entry name" value="HTH_ARAC_FAMILY_1"/>
    <property type="match status" value="1"/>
</dbReference>
<dbReference type="Proteomes" id="UP000594778">
    <property type="component" value="Chromosome"/>
</dbReference>
<dbReference type="Pfam" id="PF12833">
    <property type="entry name" value="HTH_18"/>
    <property type="match status" value="1"/>
</dbReference>
<proteinExistence type="predicted"/>
<dbReference type="Gene3D" id="1.10.10.60">
    <property type="entry name" value="Homeodomain-like"/>
    <property type="match status" value="2"/>
</dbReference>
<evidence type="ECO:0000256" key="2">
    <source>
        <dbReference type="ARBA" id="ARBA00023125"/>
    </source>
</evidence>
<reference evidence="5 6" key="1">
    <citation type="submission" date="2020-12" db="EMBL/GenBank/DDBJ databases">
        <title>FDA dAtabase for Regulatory Grade micrObial Sequences (FDA-ARGOS): Supporting development and validation of Infectious Disease Dx tests.</title>
        <authorList>
            <person name="Sproer C."/>
            <person name="Gronow S."/>
            <person name="Severitt S."/>
            <person name="Schroder I."/>
            <person name="Tallon L."/>
            <person name="Sadzewicz L."/>
            <person name="Zhao X."/>
            <person name="Boylan J."/>
            <person name="Ott S."/>
            <person name="Bowen H."/>
            <person name="Vavikolanu K."/>
            <person name="Mehta A."/>
            <person name="Aluvathingal J."/>
            <person name="Nadendla S."/>
            <person name="Lowell S."/>
            <person name="Myers T."/>
            <person name="Yan Y."/>
            <person name="Sichtig H."/>
        </authorList>
    </citation>
    <scope>NUCLEOTIDE SEQUENCE [LARGE SCALE GENOMIC DNA]</scope>
    <source>
        <strain evidence="5 6">FDAARGOS_909</strain>
    </source>
</reference>
<dbReference type="InterPro" id="IPR018062">
    <property type="entry name" value="HTH_AraC-typ_CS"/>
</dbReference>
<dbReference type="GO" id="GO:0003700">
    <property type="term" value="F:DNA-binding transcription factor activity"/>
    <property type="evidence" value="ECO:0007669"/>
    <property type="project" value="InterPro"/>
</dbReference>
<keyword evidence="1" id="KW-0805">Transcription regulation</keyword>
<keyword evidence="3" id="KW-0804">Transcription</keyword>
<dbReference type="EMBL" id="CP065668">
    <property type="protein sequence ID" value="QPS09036.1"/>
    <property type="molecule type" value="Genomic_DNA"/>
</dbReference>
<gene>
    <name evidence="5" type="ORF">I6G66_03000</name>
</gene>
<dbReference type="InterPro" id="IPR020449">
    <property type="entry name" value="Tscrpt_reg_AraC-type_HTH"/>
</dbReference>
<name>A0A7T2S517_DELAC</name>
<sequence length="339" mass="37177">MKIRLSIADVFGLPPEQARFDTSEVATPVSGQVWQIPPEHGHGRVFISALLGNASLALMESTFHRDTEIYAEVVAQPNLSFTVCLEGSLVNDTAGSPPVRIGRQETLFARYPATTARTDSHVSSHFKGGERGCFLTIHLSPNWLESAEESFVLERLGNTLSHGVHNSGLASQWMLAVAHEVVQCTHQPHIQWHYLSAKVLELWSHQLELLRKLSLPRTVAPRMKAADLACIHKAAQILVSEMCNPPTLIELAWRVGINDNKLKSGFRTVYGTSAFSFLQKQRLQRARQLIGEEGVGVMQAAQMVGFRSPSHFSAIFKEAFGVSPSGLSLAPDTASPPPS</sequence>
<evidence type="ECO:0000259" key="4">
    <source>
        <dbReference type="PROSITE" id="PS01124"/>
    </source>
</evidence>
<protein>
    <submittedName>
        <fullName evidence="5">Helix-turn-helix transcriptional regulator</fullName>
    </submittedName>
</protein>
<keyword evidence="2" id="KW-0238">DNA-binding</keyword>
<dbReference type="PRINTS" id="PR00032">
    <property type="entry name" value="HTHARAC"/>
</dbReference>
<dbReference type="InterPro" id="IPR053142">
    <property type="entry name" value="PchR_regulatory_protein"/>
</dbReference>
<evidence type="ECO:0000313" key="6">
    <source>
        <dbReference type="Proteomes" id="UP000594778"/>
    </source>
</evidence>
<dbReference type="InterPro" id="IPR018060">
    <property type="entry name" value="HTH_AraC"/>
</dbReference>
<evidence type="ECO:0000256" key="1">
    <source>
        <dbReference type="ARBA" id="ARBA00023015"/>
    </source>
</evidence>
<feature type="domain" description="HTH araC/xylS-type" evidence="4">
    <location>
        <begin position="232"/>
        <end position="330"/>
    </location>
</feature>
<accession>A0A7T2S517</accession>
<dbReference type="SUPFAM" id="SSF46689">
    <property type="entry name" value="Homeodomain-like"/>
    <property type="match status" value="1"/>
</dbReference>
<dbReference type="AlphaFoldDB" id="A0A7T2S517"/>
<dbReference type="SMART" id="SM00342">
    <property type="entry name" value="HTH_ARAC"/>
    <property type="match status" value="1"/>
</dbReference>